<dbReference type="Proteomes" id="UP000824063">
    <property type="component" value="Unassembled WGS sequence"/>
</dbReference>
<comment type="caution">
    <text evidence="2">The sequence shown here is derived from an EMBL/GenBank/DDBJ whole genome shotgun (WGS) entry which is preliminary data.</text>
</comment>
<dbReference type="Pfam" id="PF01521">
    <property type="entry name" value="Fe-S_biosyn"/>
    <property type="match status" value="1"/>
</dbReference>
<dbReference type="AlphaFoldDB" id="A0A9D2JIH6"/>
<dbReference type="InterPro" id="IPR035903">
    <property type="entry name" value="HesB-like_dom_sf"/>
</dbReference>
<evidence type="ECO:0000313" key="3">
    <source>
        <dbReference type="Proteomes" id="UP000824063"/>
    </source>
</evidence>
<reference evidence="2" key="1">
    <citation type="journal article" date="2021" name="PeerJ">
        <title>Extensive microbial diversity within the chicken gut microbiome revealed by metagenomics and culture.</title>
        <authorList>
            <person name="Gilroy R."/>
            <person name="Ravi A."/>
            <person name="Getino M."/>
            <person name="Pursley I."/>
            <person name="Horton D.L."/>
            <person name="Alikhan N.F."/>
            <person name="Baker D."/>
            <person name="Gharbi K."/>
            <person name="Hall N."/>
            <person name="Watson M."/>
            <person name="Adriaenssens E.M."/>
            <person name="Foster-Nyarko E."/>
            <person name="Jarju S."/>
            <person name="Secka A."/>
            <person name="Antonio M."/>
            <person name="Oren A."/>
            <person name="Chaudhuri R.R."/>
            <person name="La Ragione R."/>
            <person name="Hildebrand F."/>
            <person name="Pallen M.J."/>
        </authorList>
    </citation>
    <scope>NUCLEOTIDE SEQUENCE</scope>
    <source>
        <strain evidence="2">CHK172-16539</strain>
    </source>
</reference>
<organism evidence="2 3">
    <name type="scientific">Candidatus Enterococcus avicola</name>
    <dbReference type="NCBI Taxonomy" id="2838561"/>
    <lineage>
        <taxon>Bacteria</taxon>
        <taxon>Bacillati</taxon>
        <taxon>Bacillota</taxon>
        <taxon>Bacilli</taxon>
        <taxon>Lactobacillales</taxon>
        <taxon>Enterococcaceae</taxon>
        <taxon>Enterococcus</taxon>
    </lineage>
</organism>
<accession>A0A9D2JIH6</accession>
<gene>
    <name evidence="2" type="ORF">IAA20_05220</name>
</gene>
<evidence type="ECO:0000313" key="2">
    <source>
        <dbReference type="EMBL" id="HIZ53323.1"/>
    </source>
</evidence>
<evidence type="ECO:0000259" key="1">
    <source>
        <dbReference type="Pfam" id="PF01521"/>
    </source>
</evidence>
<dbReference type="InterPro" id="IPR000361">
    <property type="entry name" value="ATAP_core_dom"/>
</dbReference>
<dbReference type="SUPFAM" id="SSF89360">
    <property type="entry name" value="HesB-like domain"/>
    <property type="match status" value="1"/>
</dbReference>
<dbReference type="EMBL" id="DXBN01000119">
    <property type="protein sequence ID" value="HIZ53323.1"/>
    <property type="molecule type" value="Genomic_DNA"/>
</dbReference>
<name>A0A9D2JIH6_9ENTE</name>
<reference evidence="2" key="2">
    <citation type="submission" date="2021-04" db="EMBL/GenBank/DDBJ databases">
        <authorList>
            <person name="Gilroy R."/>
        </authorList>
    </citation>
    <scope>NUCLEOTIDE SEQUENCE</scope>
    <source>
        <strain evidence="2">CHK172-16539</strain>
    </source>
</reference>
<protein>
    <submittedName>
        <fullName evidence="2">Iron-sulfur cluster biosynthesis family protein</fullName>
    </submittedName>
</protein>
<feature type="domain" description="Core" evidence="1">
    <location>
        <begin position="1"/>
        <end position="116"/>
    </location>
</feature>
<dbReference type="Gene3D" id="2.60.300.12">
    <property type="entry name" value="HesB-like domain"/>
    <property type="match status" value="1"/>
</dbReference>
<proteinExistence type="predicted"/>
<sequence>MELHISKEAQDVIEKERQTGDWLLLDFEDAIGPFTESAVSCQLYPNFRLLLVPQAFPEEKLSDYDAHLETEIGTVLMKTTSQMLLDKQVEIIIEPSYKRIQLRSDSGILAANLPLKRIEMKND</sequence>